<reference evidence="1" key="1">
    <citation type="journal article" date="2015" name="Nature">
        <title>Complex archaea that bridge the gap between prokaryotes and eukaryotes.</title>
        <authorList>
            <person name="Spang A."/>
            <person name="Saw J.H."/>
            <person name="Jorgensen S.L."/>
            <person name="Zaremba-Niedzwiedzka K."/>
            <person name="Martijn J."/>
            <person name="Lind A.E."/>
            <person name="van Eijk R."/>
            <person name="Schleper C."/>
            <person name="Guy L."/>
            <person name="Ettema T.J."/>
        </authorList>
    </citation>
    <scope>NUCLEOTIDE SEQUENCE</scope>
</reference>
<evidence type="ECO:0000313" key="1">
    <source>
        <dbReference type="EMBL" id="KKK88013.1"/>
    </source>
</evidence>
<organism evidence="1">
    <name type="scientific">marine sediment metagenome</name>
    <dbReference type="NCBI Taxonomy" id="412755"/>
    <lineage>
        <taxon>unclassified sequences</taxon>
        <taxon>metagenomes</taxon>
        <taxon>ecological metagenomes</taxon>
    </lineage>
</organism>
<protein>
    <submittedName>
        <fullName evidence="1">Uncharacterized protein</fullName>
    </submittedName>
</protein>
<comment type="caution">
    <text evidence="1">The sequence shown here is derived from an EMBL/GenBank/DDBJ whole genome shotgun (WGS) entry which is preliminary data.</text>
</comment>
<accession>A0A0F8Z2V2</accession>
<sequence>VNTRYKSATRARIRKSRRIPVVNDRREGDELRLFFFKGAPDRFLYAAGWGPDAPGIARRWASHPKKGDFYFVRIHDALNPKLPLEVREQLAEIYHHIVHPGNDVDGPR</sequence>
<dbReference type="AlphaFoldDB" id="A0A0F8Z2V2"/>
<proteinExistence type="predicted"/>
<gene>
    <name evidence="1" type="ORF">LCGC14_2747440</name>
</gene>
<name>A0A0F8Z2V2_9ZZZZ</name>
<feature type="non-terminal residue" evidence="1">
    <location>
        <position position="1"/>
    </location>
</feature>
<dbReference type="EMBL" id="LAZR01050146">
    <property type="protein sequence ID" value="KKK88013.1"/>
    <property type="molecule type" value="Genomic_DNA"/>
</dbReference>